<gene>
    <name evidence="1" type="ORF">IE4771_CH03388</name>
</gene>
<dbReference type="OrthoDB" id="8420595at2"/>
<evidence type="ECO:0000313" key="2">
    <source>
        <dbReference type="Proteomes" id="UP000027180"/>
    </source>
</evidence>
<dbReference type="HOGENOM" id="CLU_2864716_0_0_5"/>
<reference evidence="1 2" key="1">
    <citation type="submission" date="2013-12" db="EMBL/GenBank/DDBJ databases">
        <title>Complete genome sequence of Rhizobium etli bv. mimosae IE4771.</title>
        <authorList>
            <person name="Bustos P."/>
            <person name="Santamaria R.I."/>
            <person name="Lozano L."/>
            <person name="Ormeno-Orrillo E."/>
            <person name="Rogel M.A."/>
            <person name="Romero D."/>
            <person name="Cevallos M.A."/>
            <person name="Martinez-Romero E."/>
            <person name="Gonzalez V."/>
        </authorList>
    </citation>
    <scope>NUCLEOTIDE SEQUENCE [LARGE SCALE GENOMIC DNA]</scope>
    <source>
        <strain evidence="1 2">IE4771</strain>
    </source>
</reference>
<accession>A0A060I8Z0</accession>
<evidence type="ECO:0000313" key="1">
    <source>
        <dbReference type="EMBL" id="AIC28470.1"/>
    </source>
</evidence>
<dbReference type="Proteomes" id="UP000027180">
    <property type="component" value="Chromosome"/>
</dbReference>
<organism evidence="1 2">
    <name type="scientific">Rhizobium etli bv. mimosae str. IE4771</name>
    <dbReference type="NCBI Taxonomy" id="1432050"/>
    <lineage>
        <taxon>Bacteria</taxon>
        <taxon>Pseudomonadati</taxon>
        <taxon>Pseudomonadota</taxon>
        <taxon>Alphaproteobacteria</taxon>
        <taxon>Hyphomicrobiales</taxon>
        <taxon>Rhizobiaceae</taxon>
        <taxon>Rhizobium/Agrobacterium group</taxon>
        <taxon>Rhizobium</taxon>
    </lineage>
</organism>
<dbReference type="KEGG" id="rei:IE4771_CH03388"/>
<protein>
    <submittedName>
        <fullName evidence="1">Uncharacterized protein</fullName>
    </submittedName>
</protein>
<dbReference type="AlphaFoldDB" id="A0A060I8Z0"/>
<sequence length="64" mass="7228">MDCFAIDEKRSQPSVGVFKRVAGLLVGRFGQLPRLDLDAAPDRVKRDLGFLDGRDPFYEDACKR</sequence>
<dbReference type="EMBL" id="CP006986">
    <property type="protein sequence ID" value="AIC28470.1"/>
    <property type="molecule type" value="Genomic_DNA"/>
</dbReference>
<name>A0A060I8Z0_RHIET</name>
<proteinExistence type="predicted"/>
<dbReference type="RefSeq" id="WP_038690577.1">
    <property type="nucleotide sequence ID" value="NZ_CP006986.1"/>
</dbReference>